<evidence type="ECO:0000313" key="6">
    <source>
        <dbReference type="Proteomes" id="UP000309016"/>
    </source>
</evidence>
<dbReference type="OrthoDB" id="965797at2"/>
<reference evidence="5 6" key="1">
    <citation type="submission" date="2019-06" db="EMBL/GenBank/DDBJ databases">
        <title>Complete genome sequence of Antarcticibacterium flavum KCTC 52984T from an Antarctic marine sediment.</title>
        <authorList>
            <person name="Lee Y.M."/>
            <person name="Shin S.C."/>
        </authorList>
    </citation>
    <scope>NUCLEOTIDE SEQUENCE [LARGE SCALE GENOMIC DNA]</scope>
    <source>
        <strain evidence="5 6">KCTC 52984</strain>
    </source>
</reference>
<keyword evidence="3" id="KW-0687">Ribonucleoprotein</keyword>
<feature type="compositionally biased region" description="Basic residues" evidence="4">
    <location>
        <begin position="1"/>
        <end position="12"/>
    </location>
</feature>
<dbReference type="GO" id="GO:1990904">
    <property type="term" value="C:ribonucleoprotein complex"/>
    <property type="evidence" value="ECO:0007669"/>
    <property type="project" value="UniProtKB-KW"/>
</dbReference>
<evidence type="ECO:0000256" key="1">
    <source>
        <dbReference type="ARBA" id="ARBA00010834"/>
    </source>
</evidence>
<dbReference type="InterPro" id="IPR030826">
    <property type="entry name" value="Ribosomal_bTHX/bTHXc/bTHXm"/>
</dbReference>
<evidence type="ECO:0000256" key="2">
    <source>
        <dbReference type="ARBA" id="ARBA00022980"/>
    </source>
</evidence>
<name>A0A5B7X710_9FLAO</name>
<feature type="compositionally biased region" description="Basic residues" evidence="4">
    <location>
        <begin position="19"/>
        <end position="30"/>
    </location>
</feature>
<dbReference type="AlphaFoldDB" id="A0A5B7X710"/>
<gene>
    <name evidence="5" type="ORF">FHG64_13960</name>
</gene>
<dbReference type="KEGG" id="afla:FHG64_13960"/>
<evidence type="ECO:0000256" key="3">
    <source>
        <dbReference type="ARBA" id="ARBA00023274"/>
    </source>
</evidence>
<keyword evidence="2 5" id="KW-0689">Ribosomal protein</keyword>
<sequence length="44" mass="5061">MGRGDKKTKRGKIAIGTHGRLRPKRKKFKIKPTTVADQEKKELE</sequence>
<dbReference type="GO" id="GO:0005840">
    <property type="term" value="C:ribosome"/>
    <property type="evidence" value="ECO:0007669"/>
    <property type="project" value="UniProtKB-KW"/>
</dbReference>
<dbReference type="Proteomes" id="UP000309016">
    <property type="component" value="Chromosome"/>
</dbReference>
<organism evidence="5 6">
    <name type="scientific">Antarcticibacterium flavum</name>
    <dbReference type="NCBI Taxonomy" id="2058175"/>
    <lineage>
        <taxon>Bacteria</taxon>
        <taxon>Pseudomonadati</taxon>
        <taxon>Bacteroidota</taxon>
        <taxon>Flavobacteriia</taxon>
        <taxon>Flavobacteriales</taxon>
        <taxon>Flavobacteriaceae</taxon>
        <taxon>Antarcticibacterium</taxon>
    </lineage>
</organism>
<evidence type="ECO:0000256" key="4">
    <source>
        <dbReference type="SAM" id="MobiDB-lite"/>
    </source>
</evidence>
<accession>A0A5B7X710</accession>
<dbReference type="RefSeq" id="WP_139066980.1">
    <property type="nucleotide sequence ID" value="NZ_CP040812.1"/>
</dbReference>
<dbReference type="NCBIfam" id="TIGR04560">
    <property type="entry name" value="ribo_THX"/>
    <property type="match status" value="1"/>
</dbReference>
<evidence type="ECO:0000313" key="5">
    <source>
        <dbReference type="EMBL" id="QCY70421.1"/>
    </source>
</evidence>
<keyword evidence="6" id="KW-1185">Reference proteome</keyword>
<feature type="region of interest" description="Disordered" evidence="4">
    <location>
        <begin position="1"/>
        <end position="44"/>
    </location>
</feature>
<dbReference type="EMBL" id="CP040812">
    <property type="protein sequence ID" value="QCY70421.1"/>
    <property type="molecule type" value="Genomic_DNA"/>
</dbReference>
<protein>
    <submittedName>
        <fullName evidence="5">30S ribosomal protein THX</fullName>
    </submittedName>
</protein>
<comment type="similarity">
    <text evidence="1">Belongs to the bacterial ribosomal protein bTHX family.</text>
</comment>
<proteinExistence type="inferred from homology"/>